<evidence type="ECO:0000259" key="2">
    <source>
        <dbReference type="Pfam" id="PF09822"/>
    </source>
</evidence>
<protein>
    <submittedName>
        <fullName evidence="4">Uncharacterized protein</fullName>
    </submittedName>
</protein>
<organism evidence="4 5">
    <name type="scientific">Candidatus Abzuiibacterium crystallinum</name>
    <dbReference type="NCBI Taxonomy" id="1974748"/>
    <lineage>
        <taxon>Bacteria</taxon>
        <taxon>Pseudomonadati</taxon>
        <taxon>Candidatus Omnitrophota</taxon>
        <taxon>Candidatus Abzuiibacterium</taxon>
    </lineage>
</organism>
<feature type="transmembrane region" description="Helical" evidence="1">
    <location>
        <begin position="12"/>
        <end position="30"/>
    </location>
</feature>
<feature type="transmembrane region" description="Helical" evidence="1">
    <location>
        <begin position="422"/>
        <end position="445"/>
    </location>
</feature>
<dbReference type="InterPro" id="IPR055396">
    <property type="entry name" value="DUF7088"/>
</dbReference>
<dbReference type="AlphaFoldDB" id="A0A2H0LQ23"/>
<dbReference type="Pfam" id="PF23357">
    <property type="entry name" value="DUF7088"/>
    <property type="match status" value="1"/>
</dbReference>
<evidence type="ECO:0000256" key="1">
    <source>
        <dbReference type="SAM" id="Phobius"/>
    </source>
</evidence>
<evidence type="ECO:0000259" key="3">
    <source>
        <dbReference type="Pfam" id="PF23357"/>
    </source>
</evidence>
<comment type="caution">
    <text evidence="4">The sequence shown here is derived from an EMBL/GenBank/DDBJ whole genome shotgun (WGS) entry which is preliminary data.</text>
</comment>
<feature type="domain" description="ABC-type uncharacterised transport system" evidence="2">
    <location>
        <begin position="150"/>
        <end position="377"/>
    </location>
</feature>
<keyword evidence="1" id="KW-0812">Transmembrane</keyword>
<sequence>MKIRSILSNLHAVLLLLLAFAIAALVYLIASHYEWRIDLTKEEVNSLSRETKQILSEFGKDPIEIHAFYPHDHPFRHHVEDLLEEYRYLDANVKLFFHDPDREPSVSRRLMIDNYGIIVIMARGREARTELATEQAVTNALAKILSSNAKHIYYVTGHTEPNLKREDGTGYRGLLTRLEGERYQVHEINLLQNGIPAGADLVMMSGPHVDLTDEELAVLTQYFNHGGKIILAVDPVQPGEGTHLKKYLSGFGVDLGEDVIVDHLSKEVGADYLVAMLTEFTHHPALKNFQAAVFLPVARSIRAAREVPPDLVVTQLATTSLGSWAETDLADLENGEVNYDEGIDLPGPVSMIAMVESKKGTQKMVVIGDSDFLSNANINLAGNRYFFMQLVSWLLEDSSLVNIKPKEAPQYLLFLTPAEEHIFMFSALIVIPLTFIVAGTIVTMWRRRYQ</sequence>
<keyword evidence="1" id="KW-0472">Membrane</keyword>
<dbReference type="EMBL" id="PCVY01000043">
    <property type="protein sequence ID" value="PIQ86477.1"/>
    <property type="molecule type" value="Genomic_DNA"/>
</dbReference>
<gene>
    <name evidence="4" type="ORF">COV74_04690</name>
</gene>
<evidence type="ECO:0000313" key="4">
    <source>
        <dbReference type="EMBL" id="PIQ86477.1"/>
    </source>
</evidence>
<dbReference type="SUPFAM" id="SSF52317">
    <property type="entry name" value="Class I glutamine amidotransferase-like"/>
    <property type="match status" value="1"/>
</dbReference>
<dbReference type="InterPro" id="IPR019196">
    <property type="entry name" value="ABC_transp_unknown"/>
</dbReference>
<dbReference type="Pfam" id="PF09822">
    <property type="entry name" value="ABC_transp_aux"/>
    <property type="match status" value="1"/>
</dbReference>
<proteinExistence type="predicted"/>
<accession>A0A2H0LQ23</accession>
<dbReference type="Proteomes" id="UP000230859">
    <property type="component" value="Unassembled WGS sequence"/>
</dbReference>
<feature type="domain" description="DUF7088" evidence="3">
    <location>
        <begin position="42"/>
        <end position="109"/>
    </location>
</feature>
<name>A0A2H0LQ23_9BACT</name>
<dbReference type="InterPro" id="IPR029062">
    <property type="entry name" value="Class_I_gatase-like"/>
</dbReference>
<reference evidence="4 5" key="1">
    <citation type="submission" date="2017-09" db="EMBL/GenBank/DDBJ databases">
        <title>Depth-based differentiation of microbial function through sediment-hosted aquifers and enrichment of novel symbionts in the deep terrestrial subsurface.</title>
        <authorList>
            <person name="Probst A.J."/>
            <person name="Ladd B."/>
            <person name="Jarett J.K."/>
            <person name="Geller-Mcgrath D.E."/>
            <person name="Sieber C.M."/>
            <person name="Emerson J.B."/>
            <person name="Anantharaman K."/>
            <person name="Thomas B.C."/>
            <person name="Malmstrom R."/>
            <person name="Stieglmeier M."/>
            <person name="Klingl A."/>
            <person name="Woyke T."/>
            <person name="Ryan C.M."/>
            <person name="Banfield J.F."/>
        </authorList>
    </citation>
    <scope>NUCLEOTIDE SEQUENCE [LARGE SCALE GENOMIC DNA]</scope>
    <source>
        <strain evidence="4">CG11_big_fil_rev_8_21_14_0_20_45_26</strain>
    </source>
</reference>
<keyword evidence="1" id="KW-1133">Transmembrane helix</keyword>
<evidence type="ECO:0000313" key="5">
    <source>
        <dbReference type="Proteomes" id="UP000230859"/>
    </source>
</evidence>